<reference evidence="3 4" key="1">
    <citation type="journal article" date="2018" name="Nat. Genet.">
        <title>The Rosa genome provides new insights in the design of modern roses.</title>
        <authorList>
            <person name="Bendahmane M."/>
        </authorList>
    </citation>
    <scope>NUCLEOTIDE SEQUENCE [LARGE SCALE GENOMIC DNA]</scope>
    <source>
        <strain evidence="4">cv. Old Blush</strain>
    </source>
</reference>
<feature type="chain" id="PRO_5015110226" evidence="1">
    <location>
        <begin position="23"/>
        <end position="1440"/>
    </location>
</feature>
<dbReference type="InterPro" id="IPR044730">
    <property type="entry name" value="RNase_H-like_dom_plant"/>
</dbReference>
<dbReference type="SUPFAM" id="SSF49503">
    <property type="entry name" value="Cupredoxins"/>
    <property type="match status" value="1"/>
</dbReference>
<dbReference type="InterPro" id="IPR003245">
    <property type="entry name" value="Phytocyanin_dom"/>
</dbReference>
<dbReference type="InterPro" id="IPR036397">
    <property type="entry name" value="RNaseH_sf"/>
</dbReference>
<dbReference type="Gramene" id="PRQ51051">
    <property type="protein sequence ID" value="PRQ51051"/>
    <property type="gene ID" value="RchiOBHm_Chr2g0140031"/>
</dbReference>
<dbReference type="GO" id="GO:0003964">
    <property type="term" value="F:RNA-directed DNA polymerase activity"/>
    <property type="evidence" value="ECO:0007669"/>
    <property type="project" value="UniProtKB-KW"/>
</dbReference>
<proteinExistence type="predicted"/>
<dbReference type="InterPro" id="IPR008972">
    <property type="entry name" value="Cupredoxin"/>
</dbReference>
<dbReference type="Proteomes" id="UP000238479">
    <property type="component" value="Chromosome 2"/>
</dbReference>
<sequence>MASLMWSFLTVLLALLVVNSSATEFQVGDDFGWQQPGSNNSAVYSNWASNNRFHVGEGIGNSDSRSELSNICRIHTPDLVCISEPMVSFASVPVSYWVSLNLSLISFNSRVESAPNIWLLGKGHIDYSVISLSAQQVTIQATFEGLLSQFTLVYAATTTLGRKSLWQELLALRQTTTVPWMVIGDFNSILGAHESIGGGLPNRISCEDFRSVTELCGLTHLDTAGSFFTWSRTWFNGRLERRLDRSLCDDKWLSSWSLSSCTALPRVVSDHNCLIFSATNILSDGPKPFRFQSMWTLHHTFKELVANCWKHADVCGCPMFVTVQKLKALKASLRMWNKQVFGDVHRNLHGARLALSDIQQEIATSGITLQLSEMEVAAKQAVLEAMRHQEYFWRDRARVKWLTEGDRCTSFFHAYAQVKRTRSRINTLMDGDDILTDSAAVSSHIVQFYRSLYNSSASSVSSFTICEVIPSLVSDDENISLTKLPSMEEIRDAVFSMDPSSAPGPDGFPGFFFQHCWDIVGEDVVAFVQYFFRHNWLLPNMNSNFIVLIPKVDGANTISQYRPIALANFLFKIIPKVLAMRLAPIVSRIISPEQSAFIKGRRISDCIGMVSEGFNLLEKKIRGGNVGIKVDIAKAFDTLSDGSSLRCLHQFLTLYGDASGQLINKNKSTFYLGTPYLHRQRYFKRLLGFKRGVTPFTYLGVPIFRGKPRRIHLQALADKAKSKLAGWKGKLLSMAGRVQLVQSVFQSMLLHTFTVYIWPSSLIKHLAVCARNFIWSGDLAIRKMVTVSWSQVCTPKIEGGLGLRDPKALNQAALLRFSWGTLTSTSPWGLFARRRFFVSRFMRLKFFTSSIWHGLKVSLPLIYQNSRWLIGNGSMVNFWSDKWLDVPILEELQRVSLSPQLHALVSDFIANQQWSLPARFYSLYPHIAQKIHNITLPLQAESDCLIWEHSSSGVPSFSDGYELVRQKFNKKSWATSIWNSFIPPRYSLLAWRIFYDRLPTDLQLQRHGVTLVSKCPLCSLGCVEDSVHLFFNCSFAQHIWQWLACCFGTSLPSQGSLDDFWNAFIGKRFSSQLANVWLATGLFTLMQIWKVRNKLVFDNKQPSLWRVLCSIKSWVRFAAPYFPGSSKGLLDVNILKEFGVQPIIQQVRIPRMVRWLSPTHSWIKLNTDGLAKGNPGAAACGGIFRISGGRYIGGYCQNLGFQNAFYSELMAVIIGVEFAYQFGWHTLWLECDSIGVIEGLRSSTYKPPWPLRVHWHNCLARLNSMQFYCSHIHREGNSVADCLANLGLAFPSLCWLPTPPMEIFSKLRNDALGVLHYPFKYKNDSVLEVDKWGYYHCNTSHPIIAFDNGKSIMKLDRSGPFYFISGVPDHCKNGQQLVVEVMEPHPISQSPHSIADSPEPHLAAESPASSQSLGAVISITPCSLVIAFLVTSLALVCSAP</sequence>
<dbReference type="Pfam" id="PF02298">
    <property type="entry name" value="Cu_bind_like"/>
    <property type="match status" value="1"/>
</dbReference>
<evidence type="ECO:0000313" key="4">
    <source>
        <dbReference type="Proteomes" id="UP000238479"/>
    </source>
</evidence>
<dbReference type="InterPro" id="IPR036691">
    <property type="entry name" value="Endo/exonu/phosph_ase_sf"/>
</dbReference>
<dbReference type="SUPFAM" id="SSF56219">
    <property type="entry name" value="DNase I-like"/>
    <property type="match status" value="1"/>
</dbReference>
<dbReference type="GO" id="GO:0003676">
    <property type="term" value="F:nucleic acid binding"/>
    <property type="evidence" value="ECO:0007669"/>
    <property type="project" value="InterPro"/>
</dbReference>
<dbReference type="Gene3D" id="3.30.420.10">
    <property type="entry name" value="Ribonuclease H-like superfamily/Ribonuclease H"/>
    <property type="match status" value="1"/>
</dbReference>
<feature type="signal peptide" evidence="1">
    <location>
        <begin position="1"/>
        <end position="22"/>
    </location>
</feature>
<dbReference type="CDD" id="cd06222">
    <property type="entry name" value="RNase_H_like"/>
    <property type="match status" value="1"/>
</dbReference>
<keyword evidence="4" id="KW-1185">Reference proteome</keyword>
<dbReference type="InterPro" id="IPR002156">
    <property type="entry name" value="RNaseH_domain"/>
</dbReference>
<dbReference type="Pfam" id="PF00078">
    <property type="entry name" value="RVT_1"/>
    <property type="match status" value="1"/>
</dbReference>
<dbReference type="PROSITE" id="PS51485">
    <property type="entry name" value="PHYTOCYANIN"/>
    <property type="match status" value="1"/>
</dbReference>
<dbReference type="InterPro" id="IPR005135">
    <property type="entry name" value="Endo/exonuclease/phosphatase"/>
</dbReference>
<keyword evidence="3" id="KW-0548">Nucleotidyltransferase</keyword>
<dbReference type="Gene3D" id="3.60.10.10">
    <property type="entry name" value="Endonuclease/exonuclease/phosphatase"/>
    <property type="match status" value="1"/>
</dbReference>
<dbReference type="OMA" id="NSANCIM"/>
<evidence type="ECO:0000313" key="3">
    <source>
        <dbReference type="EMBL" id="PRQ51051.1"/>
    </source>
</evidence>
<dbReference type="PANTHER" id="PTHR33116">
    <property type="entry name" value="REVERSE TRANSCRIPTASE ZINC-BINDING DOMAIN-CONTAINING PROTEIN-RELATED-RELATED"/>
    <property type="match status" value="1"/>
</dbReference>
<accession>A0A2P6RX99</accession>
<protein>
    <submittedName>
        <fullName evidence="3">Putative RNA-directed DNA polymerase</fullName>
        <ecNumber evidence="3">2.7.7.49</ecNumber>
    </submittedName>
</protein>
<dbReference type="Pfam" id="PF13966">
    <property type="entry name" value="zf-RVT"/>
    <property type="match status" value="1"/>
</dbReference>
<dbReference type="Pfam" id="PF03372">
    <property type="entry name" value="Exo_endo_phos"/>
    <property type="match status" value="1"/>
</dbReference>
<dbReference type="GO" id="GO:0009055">
    <property type="term" value="F:electron transfer activity"/>
    <property type="evidence" value="ECO:0007669"/>
    <property type="project" value="InterPro"/>
</dbReference>
<name>A0A2P6RX99_ROSCH</name>
<organism evidence="3 4">
    <name type="scientific">Rosa chinensis</name>
    <name type="common">China rose</name>
    <dbReference type="NCBI Taxonomy" id="74649"/>
    <lineage>
        <taxon>Eukaryota</taxon>
        <taxon>Viridiplantae</taxon>
        <taxon>Streptophyta</taxon>
        <taxon>Embryophyta</taxon>
        <taxon>Tracheophyta</taxon>
        <taxon>Spermatophyta</taxon>
        <taxon>Magnoliopsida</taxon>
        <taxon>eudicotyledons</taxon>
        <taxon>Gunneridae</taxon>
        <taxon>Pentapetalae</taxon>
        <taxon>rosids</taxon>
        <taxon>fabids</taxon>
        <taxon>Rosales</taxon>
        <taxon>Rosaceae</taxon>
        <taxon>Rosoideae</taxon>
        <taxon>Rosoideae incertae sedis</taxon>
        <taxon>Rosa</taxon>
    </lineage>
</organism>
<dbReference type="SUPFAM" id="SSF53098">
    <property type="entry name" value="Ribonuclease H-like"/>
    <property type="match status" value="1"/>
</dbReference>
<dbReference type="InterPro" id="IPR000477">
    <property type="entry name" value="RT_dom"/>
</dbReference>
<dbReference type="InterPro" id="IPR012337">
    <property type="entry name" value="RNaseH-like_sf"/>
</dbReference>
<keyword evidence="1" id="KW-0732">Signal</keyword>
<dbReference type="Gene3D" id="2.60.40.420">
    <property type="entry name" value="Cupredoxins - blue copper proteins"/>
    <property type="match status" value="1"/>
</dbReference>
<keyword evidence="3" id="KW-0695">RNA-directed DNA polymerase</keyword>
<dbReference type="InterPro" id="IPR026960">
    <property type="entry name" value="RVT-Znf"/>
</dbReference>
<evidence type="ECO:0000256" key="1">
    <source>
        <dbReference type="SAM" id="SignalP"/>
    </source>
</evidence>
<dbReference type="Pfam" id="PF13456">
    <property type="entry name" value="RVT_3"/>
    <property type="match status" value="1"/>
</dbReference>
<evidence type="ECO:0000259" key="2">
    <source>
        <dbReference type="PROSITE" id="PS51485"/>
    </source>
</evidence>
<gene>
    <name evidence="3" type="ORF">RchiOBHm_Chr2g0140031</name>
</gene>
<feature type="domain" description="Phytocyanin" evidence="2">
    <location>
        <begin position="1319"/>
        <end position="1383"/>
    </location>
</feature>
<dbReference type="EC" id="2.7.7.49" evidence="3"/>
<dbReference type="GO" id="GO:0004523">
    <property type="term" value="F:RNA-DNA hybrid ribonuclease activity"/>
    <property type="evidence" value="ECO:0007669"/>
    <property type="project" value="InterPro"/>
</dbReference>
<keyword evidence="3" id="KW-0808">Transferase</keyword>
<comment type="caution">
    <text evidence="3">The sequence shown here is derived from an EMBL/GenBank/DDBJ whole genome shotgun (WGS) entry which is preliminary data.</text>
</comment>
<dbReference type="PANTHER" id="PTHR33116:SF80">
    <property type="entry name" value="REVERSE TRANSCRIPTASE ZINC-BINDING DOMAIN-CONTAINING PROTEIN"/>
    <property type="match status" value="1"/>
</dbReference>
<dbReference type="EMBL" id="PDCK01000040">
    <property type="protein sequence ID" value="PRQ51051.1"/>
    <property type="molecule type" value="Genomic_DNA"/>
</dbReference>